<evidence type="ECO:0000313" key="2">
    <source>
        <dbReference type="EMBL" id="GKU89957.1"/>
    </source>
</evidence>
<name>A0AAV5HW71_9ROSI</name>
<evidence type="ECO:0000313" key="3">
    <source>
        <dbReference type="Proteomes" id="UP001054252"/>
    </source>
</evidence>
<feature type="region of interest" description="Disordered" evidence="1">
    <location>
        <begin position="91"/>
        <end position="112"/>
    </location>
</feature>
<sequence>MRRGMQGASFSRQQVDLEGKGQRPLCPLIQGPRREQPIITQPPLDDDQYTDDDATMEEDTKERNLEAELDAEFAMLDPELDAQLEEKLSRAVPKTRRGMDKGDDAPADPSQRKVLSLNRQGTFSHERFGRTTTVIWKYLYDELVLFWSSWPEKKKMVAWENFQAVKRGGVRPTPLKSYLLTHTTRLPDAPEDAPPTWICPQAEQTYNDAHKNMWTSMGQTRIHGQNGIHLSRRRWLDLLKRVKRERCLHYRIQQSMASLGDERYHREYHRWRPALRGDSKSTCAYLASNIL</sequence>
<reference evidence="2 3" key="1">
    <citation type="journal article" date="2021" name="Commun. Biol.">
        <title>The genome of Shorea leprosula (Dipterocarpaceae) highlights the ecological relevance of drought in aseasonal tropical rainforests.</title>
        <authorList>
            <person name="Ng K.K.S."/>
            <person name="Kobayashi M.J."/>
            <person name="Fawcett J.A."/>
            <person name="Hatakeyama M."/>
            <person name="Paape T."/>
            <person name="Ng C.H."/>
            <person name="Ang C.C."/>
            <person name="Tnah L.H."/>
            <person name="Lee C.T."/>
            <person name="Nishiyama T."/>
            <person name="Sese J."/>
            <person name="O'Brien M.J."/>
            <person name="Copetti D."/>
            <person name="Mohd Noor M.I."/>
            <person name="Ong R.C."/>
            <person name="Putra M."/>
            <person name="Sireger I.Z."/>
            <person name="Indrioko S."/>
            <person name="Kosugi Y."/>
            <person name="Izuno A."/>
            <person name="Isagi Y."/>
            <person name="Lee S.L."/>
            <person name="Shimizu K.K."/>
        </authorList>
    </citation>
    <scope>NUCLEOTIDE SEQUENCE [LARGE SCALE GENOMIC DNA]</scope>
    <source>
        <strain evidence="2">214</strain>
    </source>
</reference>
<accession>A0AAV5HW71</accession>
<proteinExistence type="predicted"/>
<gene>
    <name evidence="2" type="ORF">SLEP1_g4025</name>
</gene>
<feature type="region of interest" description="Disordered" evidence="1">
    <location>
        <begin position="1"/>
        <end position="61"/>
    </location>
</feature>
<evidence type="ECO:0000256" key="1">
    <source>
        <dbReference type="SAM" id="MobiDB-lite"/>
    </source>
</evidence>
<protein>
    <submittedName>
        <fullName evidence="2">Uncharacterized protein</fullName>
    </submittedName>
</protein>
<dbReference type="EMBL" id="BPVZ01000004">
    <property type="protein sequence ID" value="GKU89957.1"/>
    <property type="molecule type" value="Genomic_DNA"/>
</dbReference>
<organism evidence="2 3">
    <name type="scientific">Rubroshorea leprosula</name>
    <dbReference type="NCBI Taxonomy" id="152421"/>
    <lineage>
        <taxon>Eukaryota</taxon>
        <taxon>Viridiplantae</taxon>
        <taxon>Streptophyta</taxon>
        <taxon>Embryophyta</taxon>
        <taxon>Tracheophyta</taxon>
        <taxon>Spermatophyta</taxon>
        <taxon>Magnoliopsida</taxon>
        <taxon>eudicotyledons</taxon>
        <taxon>Gunneridae</taxon>
        <taxon>Pentapetalae</taxon>
        <taxon>rosids</taxon>
        <taxon>malvids</taxon>
        <taxon>Malvales</taxon>
        <taxon>Dipterocarpaceae</taxon>
        <taxon>Rubroshorea</taxon>
    </lineage>
</organism>
<keyword evidence="3" id="KW-1185">Reference proteome</keyword>
<dbReference type="Proteomes" id="UP001054252">
    <property type="component" value="Unassembled WGS sequence"/>
</dbReference>
<dbReference type="AlphaFoldDB" id="A0AAV5HW71"/>
<feature type="compositionally biased region" description="Acidic residues" evidence="1">
    <location>
        <begin position="44"/>
        <end position="57"/>
    </location>
</feature>
<comment type="caution">
    <text evidence="2">The sequence shown here is derived from an EMBL/GenBank/DDBJ whole genome shotgun (WGS) entry which is preliminary data.</text>
</comment>